<keyword evidence="3" id="KW-1003">Cell membrane</keyword>
<feature type="transmembrane region" description="Helical" evidence="8">
    <location>
        <begin position="70"/>
        <end position="87"/>
    </location>
</feature>
<evidence type="ECO:0000256" key="2">
    <source>
        <dbReference type="ARBA" id="ARBA00022448"/>
    </source>
</evidence>
<evidence type="ECO:0000256" key="5">
    <source>
        <dbReference type="ARBA" id="ARBA00022692"/>
    </source>
</evidence>
<feature type="transmembrane region" description="Helical" evidence="8">
    <location>
        <begin position="232"/>
        <end position="250"/>
    </location>
</feature>
<evidence type="ECO:0000313" key="10">
    <source>
        <dbReference type="EMBL" id="MFC4506824.1"/>
    </source>
</evidence>
<feature type="transmembrane region" description="Helical" evidence="8">
    <location>
        <begin position="37"/>
        <end position="58"/>
    </location>
</feature>
<feature type="transmembrane region" description="Helical" evidence="8">
    <location>
        <begin position="326"/>
        <end position="347"/>
    </location>
</feature>
<feature type="transmembrane region" description="Helical" evidence="8">
    <location>
        <begin position="156"/>
        <end position="174"/>
    </location>
</feature>
<dbReference type="InterPro" id="IPR026032">
    <property type="entry name" value="HcaT-like"/>
</dbReference>
<proteinExistence type="predicted"/>
<dbReference type="RefSeq" id="WP_381170546.1">
    <property type="nucleotide sequence ID" value="NZ_JBHSFK010000047.1"/>
</dbReference>
<evidence type="ECO:0000256" key="4">
    <source>
        <dbReference type="ARBA" id="ARBA00022519"/>
    </source>
</evidence>
<feature type="transmembrane region" description="Helical" evidence="8">
    <location>
        <begin position="132"/>
        <end position="150"/>
    </location>
</feature>
<keyword evidence="7 8" id="KW-0472">Membrane</keyword>
<evidence type="ECO:0000256" key="3">
    <source>
        <dbReference type="ARBA" id="ARBA00022475"/>
    </source>
</evidence>
<dbReference type="Proteomes" id="UP001595839">
    <property type="component" value="Unassembled WGS sequence"/>
</dbReference>
<comment type="subcellular location">
    <subcellularLocation>
        <location evidence="1">Cell inner membrane</location>
        <topology evidence="1">Multi-pass membrane protein</topology>
    </subcellularLocation>
</comment>
<evidence type="ECO:0000256" key="6">
    <source>
        <dbReference type="ARBA" id="ARBA00022989"/>
    </source>
</evidence>
<organism evidence="10 11">
    <name type="scientific">Streptomyces vulcanius</name>
    <dbReference type="NCBI Taxonomy" id="1441876"/>
    <lineage>
        <taxon>Bacteria</taxon>
        <taxon>Bacillati</taxon>
        <taxon>Actinomycetota</taxon>
        <taxon>Actinomycetes</taxon>
        <taxon>Kitasatosporales</taxon>
        <taxon>Streptomycetaceae</taxon>
        <taxon>Streptomyces</taxon>
    </lineage>
</organism>
<dbReference type="Pfam" id="PF12832">
    <property type="entry name" value="MFS_1_like"/>
    <property type="match status" value="1"/>
</dbReference>
<dbReference type="Gene3D" id="1.20.1250.20">
    <property type="entry name" value="MFS general substrate transporter like domains"/>
    <property type="match status" value="2"/>
</dbReference>
<dbReference type="PIRSF" id="PIRSF004925">
    <property type="entry name" value="HcaT"/>
    <property type="match status" value="1"/>
</dbReference>
<feature type="transmembrane region" description="Helical" evidence="8">
    <location>
        <begin position="286"/>
        <end position="305"/>
    </location>
</feature>
<accession>A0ABV9B3T1</accession>
<evidence type="ECO:0000313" key="11">
    <source>
        <dbReference type="Proteomes" id="UP001595839"/>
    </source>
</evidence>
<keyword evidence="4" id="KW-0997">Cell inner membrane</keyword>
<feature type="transmembrane region" description="Helical" evidence="8">
    <location>
        <begin position="262"/>
        <end position="280"/>
    </location>
</feature>
<gene>
    <name evidence="10" type="ORF">ACFPIH_46520</name>
</gene>
<dbReference type="SUPFAM" id="SSF103473">
    <property type="entry name" value="MFS general substrate transporter"/>
    <property type="match status" value="1"/>
</dbReference>
<dbReference type="PANTHER" id="PTHR23522:SF10">
    <property type="entry name" value="3-PHENYLPROPIONIC ACID TRANSPORTER-RELATED"/>
    <property type="match status" value="1"/>
</dbReference>
<evidence type="ECO:0000256" key="7">
    <source>
        <dbReference type="ARBA" id="ARBA00023136"/>
    </source>
</evidence>
<keyword evidence="2" id="KW-0813">Transport</keyword>
<dbReference type="InterPro" id="IPR024989">
    <property type="entry name" value="MFS_assoc_dom"/>
</dbReference>
<feature type="transmembrane region" description="Helical" evidence="8">
    <location>
        <begin position="353"/>
        <end position="371"/>
    </location>
</feature>
<keyword evidence="11" id="KW-1185">Reference proteome</keyword>
<dbReference type="EMBL" id="JBHSFK010000047">
    <property type="protein sequence ID" value="MFC4506824.1"/>
    <property type="molecule type" value="Genomic_DNA"/>
</dbReference>
<reference evidence="11" key="1">
    <citation type="journal article" date="2019" name="Int. J. Syst. Evol. Microbiol.">
        <title>The Global Catalogue of Microorganisms (GCM) 10K type strain sequencing project: providing services to taxonomists for standard genome sequencing and annotation.</title>
        <authorList>
            <consortium name="The Broad Institute Genomics Platform"/>
            <consortium name="The Broad Institute Genome Sequencing Center for Infectious Disease"/>
            <person name="Wu L."/>
            <person name="Ma J."/>
        </authorList>
    </citation>
    <scope>NUCLEOTIDE SEQUENCE [LARGE SCALE GENOMIC DNA]</scope>
    <source>
        <strain evidence="11">CGMCC 4.7177</strain>
    </source>
</reference>
<protein>
    <submittedName>
        <fullName evidence="10">MFS transporter</fullName>
    </submittedName>
</protein>
<feature type="transmembrane region" description="Helical" evidence="8">
    <location>
        <begin position="12"/>
        <end position="31"/>
    </location>
</feature>
<dbReference type="PANTHER" id="PTHR23522">
    <property type="entry name" value="BLL5896 PROTEIN"/>
    <property type="match status" value="1"/>
</dbReference>
<sequence>MPLRVWLSARFFLFFLTWSSYLSYWGVWLLASGFRATQVTMVVTVGLVARSFSIAFLYPLLCRLTSLRRLSRLLVWTAAGLSTLYLTDPGFGPMIAVSVLVGMAYPLLMPLSETLATMGAADGHVDYGSVRYFGSAGFIVGLGISGGIERQFGDTALVYVFVVGCSVMALADLVRPSEFPEGHTAVAGGGRRRLLRQPGYALALGNSVLLQGAHAAYYAFGAEYFRTLGVSSVQVSLMLALAVACELLLFKYAGRFLGRHSVPVLFAAAAGASLLRWGLLALPVPVAVVVLTQTLHAGTFALTHIAHARSVQEHVPKHLWATAHGLYAALAISLGVAAVTTVTGPLYAVSPHWAFLCMAAVCLPCLWLARVQTRAFAGAGRAAQMAISPPEESHA</sequence>
<dbReference type="InterPro" id="IPR036259">
    <property type="entry name" value="MFS_trans_sf"/>
</dbReference>
<name>A0ABV9B3T1_9ACTN</name>
<keyword evidence="6 8" id="KW-1133">Transmembrane helix</keyword>
<evidence type="ECO:0000256" key="8">
    <source>
        <dbReference type="SAM" id="Phobius"/>
    </source>
</evidence>
<evidence type="ECO:0000259" key="9">
    <source>
        <dbReference type="Pfam" id="PF12832"/>
    </source>
</evidence>
<keyword evidence="5 8" id="KW-0812">Transmembrane</keyword>
<comment type="caution">
    <text evidence="10">The sequence shown here is derived from an EMBL/GenBank/DDBJ whole genome shotgun (WGS) entry which is preliminary data.</text>
</comment>
<feature type="domain" description="Major facilitator superfamily associated" evidence="9">
    <location>
        <begin position="6"/>
        <end position="356"/>
    </location>
</feature>
<evidence type="ECO:0000256" key="1">
    <source>
        <dbReference type="ARBA" id="ARBA00004429"/>
    </source>
</evidence>
<dbReference type="NCBIfam" id="NF037955">
    <property type="entry name" value="mfs"/>
    <property type="match status" value="1"/>
</dbReference>